<evidence type="ECO:0008006" key="3">
    <source>
        <dbReference type="Google" id="ProtNLM"/>
    </source>
</evidence>
<name>A0A1F5MH58_9BACT</name>
<dbReference type="InterPro" id="IPR029060">
    <property type="entry name" value="PIN-like_dom_sf"/>
</dbReference>
<dbReference type="EMBL" id="MFDT01000047">
    <property type="protein sequence ID" value="OGE64707.1"/>
    <property type="molecule type" value="Genomic_DNA"/>
</dbReference>
<gene>
    <name evidence="1" type="ORF">A3I48_04050</name>
</gene>
<accession>A0A1F5MH58</accession>
<dbReference type="SUPFAM" id="SSF88723">
    <property type="entry name" value="PIN domain-like"/>
    <property type="match status" value="1"/>
</dbReference>
<evidence type="ECO:0000313" key="1">
    <source>
        <dbReference type="EMBL" id="OGE64707.1"/>
    </source>
</evidence>
<dbReference type="Proteomes" id="UP000178859">
    <property type="component" value="Unassembled WGS sequence"/>
</dbReference>
<sequence length="102" mass="11730">MQHISLEELEQVCDRLGINKNKLAEVVKEKLNVVQLKEVKKSFKNYTLDSDDVHIIAGAKKAKAKYLLSYNTKDFKIDKIFQDLSIVVMTPASFLQYLRGLQ</sequence>
<protein>
    <recommendedName>
        <fullName evidence="3">PIN domain-containing protein</fullName>
    </recommendedName>
</protein>
<comment type="caution">
    <text evidence="1">The sequence shown here is derived from an EMBL/GenBank/DDBJ whole genome shotgun (WGS) entry which is preliminary data.</text>
</comment>
<dbReference type="AlphaFoldDB" id="A0A1F5MH58"/>
<evidence type="ECO:0000313" key="2">
    <source>
        <dbReference type="Proteomes" id="UP000178859"/>
    </source>
</evidence>
<organism evidence="1 2">
    <name type="scientific">Candidatus Daviesbacteria bacterium RIFCSPLOWO2_02_FULL_36_7</name>
    <dbReference type="NCBI Taxonomy" id="1797792"/>
    <lineage>
        <taxon>Bacteria</taxon>
        <taxon>Candidatus Daviesiibacteriota</taxon>
    </lineage>
</organism>
<proteinExistence type="predicted"/>
<reference evidence="1 2" key="1">
    <citation type="journal article" date="2016" name="Nat. Commun.">
        <title>Thousands of microbial genomes shed light on interconnected biogeochemical processes in an aquifer system.</title>
        <authorList>
            <person name="Anantharaman K."/>
            <person name="Brown C.T."/>
            <person name="Hug L.A."/>
            <person name="Sharon I."/>
            <person name="Castelle C.J."/>
            <person name="Probst A.J."/>
            <person name="Thomas B.C."/>
            <person name="Singh A."/>
            <person name="Wilkins M.J."/>
            <person name="Karaoz U."/>
            <person name="Brodie E.L."/>
            <person name="Williams K.H."/>
            <person name="Hubbard S.S."/>
            <person name="Banfield J.F."/>
        </authorList>
    </citation>
    <scope>NUCLEOTIDE SEQUENCE [LARGE SCALE GENOMIC DNA]</scope>
</reference>